<dbReference type="RefSeq" id="WP_184479586.1">
    <property type="nucleotide sequence ID" value="NZ_JACHIV010000001.1"/>
</dbReference>
<feature type="region of interest" description="Disordered" evidence="1">
    <location>
        <begin position="111"/>
        <end position="139"/>
    </location>
</feature>
<evidence type="ECO:0000313" key="3">
    <source>
        <dbReference type="Proteomes" id="UP000580474"/>
    </source>
</evidence>
<feature type="compositionally biased region" description="Pro residues" evidence="1">
    <location>
        <begin position="116"/>
        <end position="127"/>
    </location>
</feature>
<feature type="region of interest" description="Disordered" evidence="1">
    <location>
        <begin position="24"/>
        <end position="46"/>
    </location>
</feature>
<gene>
    <name evidence="2" type="ORF">BJ969_003063</name>
</gene>
<organism evidence="2 3">
    <name type="scientific">Saccharopolyspora gloriosae</name>
    <dbReference type="NCBI Taxonomy" id="455344"/>
    <lineage>
        <taxon>Bacteria</taxon>
        <taxon>Bacillati</taxon>
        <taxon>Actinomycetota</taxon>
        <taxon>Actinomycetes</taxon>
        <taxon>Pseudonocardiales</taxon>
        <taxon>Pseudonocardiaceae</taxon>
        <taxon>Saccharopolyspora</taxon>
    </lineage>
</organism>
<keyword evidence="3" id="KW-1185">Reference proteome</keyword>
<dbReference type="EMBL" id="JACHIV010000001">
    <property type="protein sequence ID" value="MBB5069975.1"/>
    <property type="molecule type" value="Genomic_DNA"/>
</dbReference>
<name>A0A840NIW5_9PSEU</name>
<protein>
    <submittedName>
        <fullName evidence="2">Uncharacterized protein YukE</fullName>
    </submittedName>
</protein>
<reference evidence="2 3" key="1">
    <citation type="submission" date="2020-08" db="EMBL/GenBank/DDBJ databases">
        <title>Sequencing the genomes of 1000 actinobacteria strains.</title>
        <authorList>
            <person name="Klenk H.-P."/>
        </authorList>
    </citation>
    <scope>NUCLEOTIDE SEQUENCE [LARGE SCALE GENOMIC DNA]</scope>
    <source>
        <strain evidence="2 3">DSM 45582</strain>
    </source>
</reference>
<accession>A0A840NIW5</accession>
<evidence type="ECO:0000313" key="2">
    <source>
        <dbReference type="EMBL" id="MBB5069975.1"/>
    </source>
</evidence>
<dbReference type="InterPro" id="IPR036689">
    <property type="entry name" value="ESAT-6-like_sf"/>
</dbReference>
<evidence type="ECO:0000256" key="1">
    <source>
        <dbReference type="SAM" id="MobiDB-lite"/>
    </source>
</evidence>
<proteinExistence type="predicted"/>
<comment type="caution">
    <text evidence="2">The sequence shown here is derived from an EMBL/GenBank/DDBJ whole genome shotgun (WGS) entry which is preliminary data.</text>
</comment>
<dbReference type="AlphaFoldDB" id="A0A840NIW5"/>
<dbReference type="Proteomes" id="UP000580474">
    <property type="component" value="Unassembled WGS sequence"/>
</dbReference>
<sequence>MGLDTKVEGDPESLTATCDWLREQAEGSSSTADQVHSVRGESEAGWGESAGEAFRNLMTQFGRMTDDVTGALNDTCGALETHSDDLRTVRTKMQQARDVAAAGGLEIKGYEIQEPGPAPANPTPLPTDKPATPQQKQDHSAAVQAQGAFEKKAQAYAQASQIVKDARKTESDSQHVLIRFLSGTLDPAKLSLTLADMSTGMAGAIAVRTTKFREFAESAISKAERAAHLTSSQNLSLANRTQAARIQITNDLAAKDAMDNATASRAARVIDRFPPKIQAGIRVLDRKLVPNPPKSGSPVLKGAGKIASKLPWIGLGITAGGVGYDIGQGKDPTQAVVSGGSSFVSGAVVGAAIGGPVGVVVGGVVGIGVGFVVDEIWPD</sequence>
<dbReference type="SUPFAM" id="SSF140453">
    <property type="entry name" value="EsxAB dimer-like"/>
    <property type="match status" value="1"/>
</dbReference>
<dbReference type="Gene3D" id="1.10.287.1060">
    <property type="entry name" value="ESAT-6-like"/>
    <property type="match status" value="1"/>
</dbReference>